<sequence>MRSIPQFLIAAPTSGSGKTTVSRGLMALFMKKGLKVQPFKCGPDYIDTKYHEAVCGRPSVNLDTFMASQEHVSSLYARYSADADVAVVEGMMGMYDGYDRDRGSSAEVARLLGIPVVLVADAKSAAYSMAPLLSGFINFRPDIRIAGVIFNRVGSPRHYRMLQEVCEDLNVTCLGYLPKQKELEQESRHLGLDFSRSKETEGLDMLAGLLEEHVDWELLLSTTGLPLPAAAVKEKPVLSEPGKLHVSVARNEESFSFLYAEHLDILRRMGTVTFFNPEHDRPIPQETDLLYLPGGYPENRLEELAGARLARESIRSYIEAGGRTLAECGGMIYLSQSVLSDGDTDGGSAGSCVGNIGNEMVGVLPFSITNERKRRKLTLGYRRFDYNGWRLKGHEFHYTQFAVPETDGKEGGACSLPLSIAQVYNAKGGKVTTPVFRYKNLIASYTHLYWGEVDVMALFGEL</sequence>
<feature type="domain" description="CobB/CobQ-like glutamine amidotransferase" evidence="10">
    <location>
        <begin position="253"/>
        <end position="451"/>
    </location>
</feature>
<evidence type="ECO:0000256" key="8">
    <source>
        <dbReference type="ARBA" id="ARBA00022962"/>
    </source>
</evidence>
<evidence type="ECO:0000256" key="6">
    <source>
        <dbReference type="ARBA" id="ARBA00022840"/>
    </source>
</evidence>
<dbReference type="Proteomes" id="UP000284022">
    <property type="component" value="Unassembled WGS sequence"/>
</dbReference>
<evidence type="ECO:0000313" key="14">
    <source>
        <dbReference type="Proteomes" id="UP000284022"/>
    </source>
</evidence>
<comment type="caution">
    <text evidence="12">The sequence shown here is derived from an EMBL/GenBank/DDBJ whole genome shotgun (WGS) entry which is preliminary data.</text>
</comment>
<evidence type="ECO:0000313" key="12">
    <source>
        <dbReference type="EMBL" id="RGS56379.1"/>
    </source>
</evidence>
<dbReference type="GO" id="GO:0005524">
    <property type="term" value="F:ATP binding"/>
    <property type="evidence" value="ECO:0007669"/>
    <property type="project" value="UniProtKB-KW"/>
</dbReference>
<reference evidence="11 16" key="2">
    <citation type="journal article" date="2019" name="Nat. Med.">
        <title>A library of human gut bacterial isolates paired with longitudinal multiomics data enables mechanistic microbiome research.</title>
        <authorList>
            <person name="Poyet M."/>
            <person name="Groussin M."/>
            <person name="Gibbons S.M."/>
            <person name="Avila-Pacheco J."/>
            <person name="Jiang X."/>
            <person name="Kearney S.M."/>
            <person name="Perrotta A.R."/>
            <person name="Berdy B."/>
            <person name="Zhao S."/>
            <person name="Lieberman T.D."/>
            <person name="Swanson P.K."/>
            <person name="Smith M."/>
            <person name="Roesemann S."/>
            <person name="Alexander J.E."/>
            <person name="Rich S.A."/>
            <person name="Livny J."/>
            <person name="Vlamakis H."/>
            <person name="Clish C."/>
            <person name="Bullock K."/>
            <person name="Deik A."/>
            <person name="Scott J."/>
            <person name="Pierce K.A."/>
            <person name="Xavier R.J."/>
            <person name="Alm E.J."/>
        </authorList>
    </citation>
    <scope>NUCLEOTIDE SEQUENCE [LARGE SCALE GENOMIC DNA]</scope>
    <source>
        <strain evidence="11 16">BIOML-A27</strain>
    </source>
</reference>
<dbReference type="InterPro" id="IPR029062">
    <property type="entry name" value="Class_I_gatase-like"/>
</dbReference>
<dbReference type="AlphaFoldDB" id="A0A412JU51"/>
<dbReference type="PANTHER" id="PTHR43873">
    <property type="entry name" value="COBYRINATE A,C-DIAMIDE SYNTHASE"/>
    <property type="match status" value="1"/>
</dbReference>
<comment type="pathway">
    <text evidence="2">Cofactor biosynthesis; adenosylcobalamin biosynthesis.</text>
</comment>
<dbReference type="PROSITE" id="PS51274">
    <property type="entry name" value="GATASE_COBBQ"/>
    <property type="match status" value="1"/>
</dbReference>
<dbReference type="SUPFAM" id="SSF52540">
    <property type="entry name" value="P-loop containing nucleoside triphosphate hydrolases"/>
    <property type="match status" value="1"/>
</dbReference>
<dbReference type="PANTHER" id="PTHR43873:SF1">
    <property type="entry name" value="COBYRINATE A,C-DIAMIDE SYNTHASE"/>
    <property type="match status" value="1"/>
</dbReference>
<keyword evidence="4" id="KW-0436">Ligase</keyword>
<evidence type="ECO:0000313" key="16">
    <source>
        <dbReference type="Proteomes" id="UP000433928"/>
    </source>
</evidence>
<accession>A0A412JU51</accession>
<dbReference type="InterPro" id="IPR004484">
    <property type="entry name" value="CbiA/CobB_synth"/>
</dbReference>
<dbReference type="NCBIfam" id="NF002204">
    <property type="entry name" value="PRK01077.1"/>
    <property type="match status" value="1"/>
</dbReference>
<name>A0A412JU51_BACUN</name>
<evidence type="ECO:0000256" key="1">
    <source>
        <dbReference type="ARBA" id="ARBA00001946"/>
    </source>
</evidence>
<evidence type="ECO:0000259" key="10">
    <source>
        <dbReference type="Pfam" id="PF07685"/>
    </source>
</evidence>
<gene>
    <name evidence="13" type="ORF">DWW83_08300</name>
    <name evidence="12" type="ORF">DWX87_04845</name>
    <name evidence="11" type="ORF">GAQ59_20130</name>
</gene>
<dbReference type="Gene3D" id="3.40.50.880">
    <property type="match status" value="1"/>
</dbReference>
<keyword evidence="8" id="KW-0315">Glutamine amidotransferase</keyword>
<dbReference type="SUPFAM" id="SSF52317">
    <property type="entry name" value="Class I glutamine amidotransferase-like"/>
    <property type="match status" value="1"/>
</dbReference>
<dbReference type="Gene3D" id="3.40.50.300">
    <property type="entry name" value="P-loop containing nucleotide triphosphate hydrolases"/>
    <property type="match status" value="1"/>
</dbReference>
<reference evidence="14 15" key="1">
    <citation type="submission" date="2018-08" db="EMBL/GenBank/DDBJ databases">
        <title>A genome reference for cultivated species of the human gut microbiota.</title>
        <authorList>
            <person name="Zou Y."/>
            <person name="Xue W."/>
            <person name="Luo G."/>
        </authorList>
    </citation>
    <scope>NUCLEOTIDE SEQUENCE [LARGE SCALE GENOMIC DNA]</scope>
    <source>
        <strain evidence="13 14">AF17-20</strain>
        <strain evidence="12 15">AF21-53</strain>
    </source>
</reference>
<keyword evidence="7" id="KW-0460">Magnesium</keyword>
<comment type="cofactor">
    <cofactor evidence="1">
        <name>Mg(2+)</name>
        <dbReference type="ChEBI" id="CHEBI:18420"/>
    </cofactor>
</comment>
<organism evidence="12 15">
    <name type="scientific">Bacteroides uniformis</name>
    <dbReference type="NCBI Taxonomy" id="820"/>
    <lineage>
        <taxon>Bacteria</taxon>
        <taxon>Pseudomonadati</taxon>
        <taxon>Bacteroidota</taxon>
        <taxon>Bacteroidia</taxon>
        <taxon>Bacteroidales</taxon>
        <taxon>Bacteroidaceae</taxon>
        <taxon>Bacteroides</taxon>
    </lineage>
</organism>
<dbReference type="InterPro" id="IPR027417">
    <property type="entry name" value="P-loop_NTPase"/>
</dbReference>
<dbReference type="GO" id="GO:0042242">
    <property type="term" value="F:cobyrinic acid a,c-diamide synthase activity"/>
    <property type="evidence" value="ECO:0007669"/>
    <property type="project" value="InterPro"/>
</dbReference>
<dbReference type="Pfam" id="PF01656">
    <property type="entry name" value="CbiA"/>
    <property type="match status" value="1"/>
</dbReference>
<dbReference type="RefSeq" id="WP_005829348.1">
    <property type="nucleotide sequence ID" value="NZ_CAXSKL010000015.1"/>
</dbReference>
<dbReference type="InterPro" id="IPR011698">
    <property type="entry name" value="GATase_3"/>
</dbReference>
<dbReference type="Proteomes" id="UP000285283">
    <property type="component" value="Unassembled WGS sequence"/>
</dbReference>
<dbReference type="EMBL" id="QRXV01000007">
    <property type="protein sequence ID" value="RGU39707.1"/>
    <property type="molecule type" value="Genomic_DNA"/>
</dbReference>
<dbReference type="Proteomes" id="UP000433928">
    <property type="component" value="Unassembled WGS sequence"/>
</dbReference>
<protein>
    <submittedName>
        <fullName evidence="12">Cobyrinate a,c-diamide synthase</fullName>
    </submittedName>
</protein>
<dbReference type="EMBL" id="WCUG01000034">
    <property type="protein sequence ID" value="KAB4166829.1"/>
    <property type="molecule type" value="Genomic_DNA"/>
</dbReference>
<evidence type="ECO:0000256" key="7">
    <source>
        <dbReference type="ARBA" id="ARBA00022842"/>
    </source>
</evidence>
<evidence type="ECO:0000256" key="3">
    <source>
        <dbReference type="ARBA" id="ARBA00022573"/>
    </source>
</evidence>
<dbReference type="EMBL" id="QRVP01000003">
    <property type="protein sequence ID" value="RGS56379.1"/>
    <property type="molecule type" value="Genomic_DNA"/>
</dbReference>
<evidence type="ECO:0000256" key="2">
    <source>
        <dbReference type="ARBA" id="ARBA00004953"/>
    </source>
</evidence>
<dbReference type="Pfam" id="PF07685">
    <property type="entry name" value="GATase_3"/>
    <property type="match status" value="1"/>
</dbReference>
<evidence type="ECO:0000313" key="13">
    <source>
        <dbReference type="EMBL" id="RGU39707.1"/>
    </source>
</evidence>
<dbReference type="InterPro" id="IPR002586">
    <property type="entry name" value="CobQ/CobB/MinD/ParA_Nub-bd_dom"/>
</dbReference>
<evidence type="ECO:0000256" key="4">
    <source>
        <dbReference type="ARBA" id="ARBA00022598"/>
    </source>
</evidence>
<dbReference type="GeneID" id="99752072"/>
<evidence type="ECO:0000313" key="11">
    <source>
        <dbReference type="EMBL" id="KAB4166829.1"/>
    </source>
</evidence>
<dbReference type="CDD" id="cd05388">
    <property type="entry name" value="CobB_N"/>
    <property type="match status" value="1"/>
</dbReference>
<keyword evidence="3" id="KW-0169">Cobalamin biosynthesis</keyword>
<evidence type="ECO:0000313" key="15">
    <source>
        <dbReference type="Proteomes" id="UP000285283"/>
    </source>
</evidence>
<evidence type="ECO:0000259" key="9">
    <source>
        <dbReference type="Pfam" id="PF01656"/>
    </source>
</evidence>
<evidence type="ECO:0000256" key="5">
    <source>
        <dbReference type="ARBA" id="ARBA00022741"/>
    </source>
</evidence>
<proteinExistence type="predicted"/>
<feature type="domain" description="CobQ/CobB/MinD/ParA nucleotide binding" evidence="9">
    <location>
        <begin position="8"/>
        <end position="189"/>
    </location>
</feature>
<keyword evidence="5" id="KW-0547">Nucleotide-binding</keyword>
<dbReference type="NCBIfam" id="TIGR00379">
    <property type="entry name" value="cobB"/>
    <property type="match status" value="1"/>
</dbReference>
<keyword evidence="6" id="KW-0067">ATP-binding</keyword>
<dbReference type="GO" id="GO:0009236">
    <property type="term" value="P:cobalamin biosynthetic process"/>
    <property type="evidence" value="ECO:0007669"/>
    <property type="project" value="UniProtKB-KW"/>
</dbReference>